<dbReference type="RefSeq" id="WP_318601188.1">
    <property type="nucleotide sequence ID" value="NZ_JAWSTH010000161.1"/>
</dbReference>
<dbReference type="InterPro" id="IPR026968">
    <property type="entry name" value="PcaD/CatD"/>
</dbReference>
<feature type="domain" description="AB hydrolase-1" evidence="1">
    <location>
        <begin position="16"/>
        <end position="125"/>
    </location>
</feature>
<proteinExistence type="predicted"/>
<dbReference type="EC" id="3.1.1.24" evidence="2"/>
<dbReference type="Pfam" id="PF00561">
    <property type="entry name" value="Abhydrolase_1"/>
    <property type="match status" value="1"/>
</dbReference>
<dbReference type="PRINTS" id="PR00111">
    <property type="entry name" value="ABHYDROLASE"/>
</dbReference>
<dbReference type="PANTHER" id="PTHR43433:SF5">
    <property type="entry name" value="AB HYDROLASE-1 DOMAIN-CONTAINING PROTEIN"/>
    <property type="match status" value="1"/>
</dbReference>
<reference evidence="3" key="1">
    <citation type="submission" date="2023-07" db="EMBL/GenBank/DDBJ databases">
        <title>Conexibacter stalactiti sp. nov., isolated from stalactites in a lava cave and emended description of the genus Conexibacter.</title>
        <authorList>
            <person name="Lee S.D."/>
        </authorList>
    </citation>
    <scope>NUCLEOTIDE SEQUENCE [LARGE SCALE GENOMIC DNA]</scope>
    <source>
        <strain evidence="3">KCTC 39840</strain>
    </source>
</reference>
<reference evidence="2 3" key="2">
    <citation type="submission" date="2023-10" db="EMBL/GenBank/DDBJ databases">
        <authorList>
            <person name="Han X.F."/>
        </authorList>
    </citation>
    <scope>NUCLEOTIDE SEQUENCE [LARGE SCALE GENOMIC DNA]</scope>
    <source>
        <strain evidence="2 3">KCTC 39840</strain>
    </source>
</reference>
<dbReference type="SUPFAM" id="SSF53474">
    <property type="entry name" value="alpha/beta-Hydrolases"/>
    <property type="match status" value="1"/>
</dbReference>
<dbReference type="Gene3D" id="3.40.50.1820">
    <property type="entry name" value="alpha/beta hydrolase"/>
    <property type="match status" value="1"/>
</dbReference>
<dbReference type="GO" id="GO:0047570">
    <property type="term" value="F:3-oxoadipate enol-lactonase activity"/>
    <property type="evidence" value="ECO:0007669"/>
    <property type="project" value="UniProtKB-EC"/>
</dbReference>
<name>A0ABU4HZM7_9ACTN</name>
<organism evidence="2 3">
    <name type="scientific">Conexibacter stalactiti</name>
    <dbReference type="NCBI Taxonomy" id="1940611"/>
    <lineage>
        <taxon>Bacteria</taxon>
        <taxon>Bacillati</taxon>
        <taxon>Actinomycetota</taxon>
        <taxon>Thermoleophilia</taxon>
        <taxon>Solirubrobacterales</taxon>
        <taxon>Conexibacteraceae</taxon>
        <taxon>Conexibacter</taxon>
    </lineage>
</organism>
<comment type="caution">
    <text evidence="2">The sequence shown here is derived from an EMBL/GenBank/DDBJ whole genome shotgun (WGS) entry which is preliminary data.</text>
</comment>
<gene>
    <name evidence="2" type="primary">pcaD</name>
    <name evidence="2" type="ORF">R7226_30080</name>
</gene>
<evidence type="ECO:0000313" key="2">
    <source>
        <dbReference type="EMBL" id="MDW5598648.1"/>
    </source>
</evidence>
<sequence>MTLLHHEIEGVRGGPPLLLGGSLGTSLSMWGPQVPALAERLRVVRFDHRGHGRSPEPAGPYSIEAMGRDVLTLLDWIGLERVSYCGLSIGGMVGMWLAANAPERIDRLVLICTSAHLPPAEGWRERAATVRAAGTVGAVADSVVARWLTPAYAARKPTVVGWLKGMLEASPPQGYAASCEAIAAMDLRPQLSWIQAPTLVLAGAEDQATPPAHGEAIAAAIADARLELLSPMAHLGSVEQATAVTNLILDHLRPRERPR</sequence>
<evidence type="ECO:0000313" key="3">
    <source>
        <dbReference type="Proteomes" id="UP001284601"/>
    </source>
</evidence>
<accession>A0ABU4HZM7</accession>
<dbReference type="PANTHER" id="PTHR43433">
    <property type="entry name" value="HYDROLASE, ALPHA/BETA FOLD FAMILY PROTEIN"/>
    <property type="match status" value="1"/>
</dbReference>
<dbReference type="InterPro" id="IPR000073">
    <property type="entry name" value="AB_hydrolase_1"/>
</dbReference>
<dbReference type="NCBIfam" id="TIGR02427">
    <property type="entry name" value="protocat_pcaD"/>
    <property type="match status" value="1"/>
</dbReference>
<dbReference type="InterPro" id="IPR029058">
    <property type="entry name" value="AB_hydrolase_fold"/>
</dbReference>
<evidence type="ECO:0000259" key="1">
    <source>
        <dbReference type="Pfam" id="PF00561"/>
    </source>
</evidence>
<keyword evidence="3" id="KW-1185">Reference proteome</keyword>
<dbReference type="EMBL" id="JAWSTH010000161">
    <property type="protein sequence ID" value="MDW5598648.1"/>
    <property type="molecule type" value="Genomic_DNA"/>
</dbReference>
<dbReference type="InterPro" id="IPR050471">
    <property type="entry name" value="AB_hydrolase"/>
</dbReference>
<keyword evidence="2" id="KW-0378">Hydrolase</keyword>
<protein>
    <submittedName>
        <fullName evidence="2">3-oxoadipate enol-lactonase</fullName>
        <ecNumber evidence="2">3.1.1.24</ecNumber>
    </submittedName>
</protein>
<dbReference type="Proteomes" id="UP001284601">
    <property type="component" value="Unassembled WGS sequence"/>
</dbReference>